<dbReference type="Proteomes" id="UP000247781">
    <property type="component" value="Unassembled WGS sequence"/>
</dbReference>
<dbReference type="SUPFAM" id="SSF46785">
    <property type="entry name" value="Winged helix' DNA-binding domain"/>
    <property type="match status" value="1"/>
</dbReference>
<evidence type="ECO:0000313" key="6">
    <source>
        <dbReference type="Proteomes" id="UP000247781"/>
    </source>
</evidence>
<dbReference type="InterPro" id="IPR036390">
    <property type="entry name" value="WH_DNA-bd_sf"/>
</dbReference>
<dbReference type="InterPro" id="IPR011711">
    <property type="entry name" value="GntR_C"/>
</dbReference>
<dbReference type="InterPro" id="IPR000524">
    <property type="entry name" value="Tscrpt_reg_HTH_GntR"/>
</dbReference>
<dbReference type="Pfam" id="PF07729">
    <property type="entry name" value="FCD"/>
    <property type="match status" value="1"/>
</dbReference>
<dbReference type="PROSITE" id="PS50949">
    <property type="entry name" value="HTH_GNTR"/>
    <property type="match status" value="1"/>
</dbReference>
<sequence length="222" mass="25659">MADQQSPPKDQTTSERIAAHLRDAILSGEIPPGSRIRQEEVAERLGTSRLPVREALRMLETEGLTQLEANKSARVPALDRDELDIVYEMRERIETLALRLSLPYLTSHQESELYRIQDEIEANDDVGTFLDLDRRFHLGTYAGCPSGELLTTVTRLWNSTQHFRRAFMLIGGAERRWFVNAEHRLLLDAITRRDSVDCERYLAGHIRRTRIQLAQHPEIFQR</sequence>
<keyword evidence="1" id="KW-0805">Transcription regulation</keyword>
<dbReference type="GO" id="GO:0003677">
    <property type="term" value="F:DNA binding"/>
    <property type="evidence" value="ECO:0007669"/>
    <property type="project" value="UniProtKB-KW"/>
</dbReference>
<proteinExistence type="predicted"/>
<dbReference type="InterPro" id="IPR036388">
    <property type="entry name" value="WH-like_DNA-bd_sf"/>
</dbReference>
<dbReference type="PANTHER" id="PTHR43537">
    <property type="entry name" value="TRANSCRIPTIONAL REGULATOR, GNTR FAMILY"/>
    <property type="match status" value="1"/>
</dbReference>
<feature type="domain" description="HTH gntR-type" evidence="4">
    <location>
        <begin position="11"/>
        <end position="78"/>
    </location>
</feature>
<gene>
    <name evidence="5" type="ORF">C8E89_1523</name>
</gene>
<dbReference type="Gene3D" id="1.20.120.530">
    <property type="entry name" value="GntR ligand-binding domain-like"/>
    <property type="match status" value="1"/>
</dbReference>
<dbReference type="SUPFAM" id="SSF48008">
    <property type="entry name" value="GntR ligand-binding domain-like"/>
    <property type="match status" value="1"/>
</dbReference>
<dbReference type="Pfam" id="PF00392">
    <property type="entry name" value="GntR"/>
    <property type="match status" value="1"/>
</dbReference>
<dbReference type="OrthoDB" id="9816161at2"/>
<dbReference type="EMBL" id="QJJU01000052">
    <property type="protein sequence ID" value="PXW96472.1"/>
    <property type="molecule type" value="Genomic_DNA"/>
</dbReference>
<dbReference type="PANTHER" id="PTHR43537:SF24">
    <property type="entry name" value="GLUCONATE OPERON TRANSCRIPTIONAL REPRESSOR"/>
    <property type="match status" value="1"/>
</dbReference>
<protein>
    <submittedName>
        <fullName evidence="5">GntR family transcriptional regulator</fullName>
    </submittedName>
</protein>
<dbReference type="CDD" id="cd07377">
    <property type="entry name" value="WHTH_GntR"/>
    <property type="match status" value="1"/>
</dbReference>
<keyword evidence="6" id="KW-1185">Reference proteome</keyword>
<evidence type="ECO:0000256" key="1">
    <source>
        <dbReference type="ARBA" id="ARBA00023015"/>
    </source>
</evidence>
<dbReference type="InterPro" id="IPR008920">
    <property type="entry name" value="TF_FadR/GntR_C"/>
</dbReference>
<dbReference type="AlphaFoldDB" id="A0A318H121"/>
<reference evidence="5 6" key="2">
    <citation type="submission" date="2018-06" db="EMBL/GenBank/DDBJ databases">
        <title>Sequencing of bacterial isolates from soil warming experiment in Harvard Forest, Massachusetts, USA.</title>
        <authorList>
            <person name="Deangelis K.PhD."/>
        </authorList>
    </citation>
    <scope>NUCLEOTIDE SEQUENCE [LARGE SCALE GENOMIC DNA]</scope>
    <source>
        <strain evidence="5 6">GAS496</strain>
    </source>
</reference>
<evidence type="ECO:0000256" key="2">
    <source>
        <dbReference type="ARBA" id="ARBA00023125"/>
    </source>
</evidence>
<organism evidence="5 6">
    <name type="scientific">Mycolicibacterium moriokaense</name>
    <dbReference type="NCBI Taxonomy" id="39691"/>
    <lineage>
        <taxon>Bacteria</taxon>
        <taxon>Bacillati</taxon>
        <taxon>Actinomycetota</taxon>
        <taxon>Actinomycetes</taxon>
        <taxon>Mycobacteriales</taxon>
        <taxon>Mycobacteriaceae</taxon>
        <taxon>Mycolicibacterium</taxon>
    </lineage>
</organism>
<dbReference type="PRINTS" id="PR00035">
    <property type="entry name" value="HTHGNTR"/>
</dbReference>
<dbReference type="GO" id="GO:0003700">
    <property type="term" value="F:DNA-binding transcription factor activity"/>
    <property type="evidence" value="ECO:0007669"/>
    <property type="project" value="InterPro"/>
</dbReference>
<dbReference type="SMART" id="SM00895">
    <property type="entry name" value="FCD"/>
    <property type="match status" value="1"/>
</dbReference>
<dbReference type="SMART" id="SM00345">
    <property type="entry name" value="HTH_GNTR"/>
    <property type="match status" value="1"/>
</dbReference>
<name>A0A318H121_9MYCO</name>
<keyword evidence="3" id="KW-0804">Transcription</keyword>
<keyword evidence="2" id="KW-0238">DNA-binding</keyword>
<evidence type="ECO:0000259" key="4">
    <source>
        <dbReference type="PROSITE" id="PS50949"/>
    </source>
</evidence>
<reference evidence="6" key="1">
    <citation type="submission" date="2018-05" db="EMBL/GenBank/DDBJ databases">
        <authorList>
            <person name="Deangelis K."/>
            <person name="Huntemann M."/>
            <person name="Clum A."/>
            <person name="Pillay M."/>
            <person name="Palaniappan K."/>
            <person name="Varghese N."/>
            <person name="Mikhailova N."/>
            <person name="Stamatis D."/>
            <person name="Reddy T."/>
            <person name="Daum C."/>
            <person name="Shapiro N."/>
            <person name="Ivanova N."/>
            <person name="Kyrpides N."/>
            <person name="Woyke T."/>
        </authorList>
    </citation>
    <scope>NUCLEOTIDE SEQUENCE [LARGE SCALE GENOMIC DNA]</scope>
    <source>
        <strain evidence="6">GAS496</strain>
    </source>
</reference>
<evidence type="ECO:0000313" key="5">
    <source>
        <dbReference type="EMBL" id="PXW96472.1"/>
    </source>
</evidence>
<evidence type="ECO:0000256" key="3">
    <source>
        <dbReference type="ARBA" id="ARBA00023163"/>
    </source>
</evidence>
<dbReference type="Gene3D" id="1.10.10.10">
    <property type="entry name" value="Winged helix-like DNA-binding domain superfamily/Winged helix DNA-binding domain"/>
    <property type="match status" value="1"/>
</dbReference>
<comment type="caution">
    <text evidence="5">The sequence shown here is derived from an EMBL/GenBank/DDBJ whole genome shotgun (WGS) entry which is preliminary data.</text>
</comment>
<accession>A0A318H121</accession>
<dbReference type="RefSeq" id="WP_110320280.1">
    <property type="nucleotide sequence ID" value="NZ_QJJU01000052.1"/>
</dbReference>